<feature type="region of interest" description="Disordered" evidence="1">
    <location>
        <begin position="122"/>
        <end position="146"/>
    </location>
</feature>
<feature type="non-terminal residue" evidence="2">
    <location>
        <position position="1"/>
    </location>
</feature>
<proteinExistence type="predicted"/>
<evidence type="ECO:0000313" key="3">
    <source>
        <dbReference type="Proteomes" id="UP000708148"/>
    </source>
</evidence>
<accession>A0A8S1J5W5</accession>
<evidence type="ECO:0000313" key="2">
    <source>
        <dbReference type="EMBL" id="CAD7702577.1"/>
    </source>
</evidence>
<evidence type="ECO:0000256" key="1">
    <source>
        <dbReference type="SAM" id="MobiDB-lite"/>
    </source>
</evidence>
<name>A0A8S1J5W5_9CHLO</name>
<protein>
    <submittedName>
        <fullName evidence="2">Uncharacterized protein</fullName>
    </submittedName>
</protein>
<dbReference type="AlphaFoldDB" id="A0A8S1J5W5"/>
<feature type="compositionally biased region" description="Polar residues" evidence="1">
    <location>
        <begin position="131"/>
        <end position="146"/>
    </location>
</feature>
<keyword evidence="3" id="KW-1185">Reference proteome</keyword>
<gene>
    <name evidence="2" type="ORF">OSTQU699_LOCUS7934</name>
</gene>
<comment type="caution">
    <text evidence="2">The sequence shown here is derived from an EMBL/GenBank/DDBJ whole genome shotgun (WGS) entry which is preliminary data.</text>
</comment>
<dbReference type="Proteomes" id="UP000708148">
    <property type="component" value="Unassembled WGS sequence"/>
</dbReference>
<sequence>IMAEATQESPFEVVGIQADIYELACKSTTGKEQLRMFYKGHSGASQTGKGAVPVPTPFTNPPENLSPALLWARPKRSHAAPLPVPRAHSRADVEVGERSINWGLLKQMESSVEDILSSISRLSGGKRAPAQGQNELASNQSQPDSV</sequence>
<reference evidence="2" key="1">
    <citation type="submission" date="2020-12" db="EMBL/GenBank/DDBJ databases">
        <authorList>
            <person name="Iha C."/>
        </authorList>
    </citation>
    <scope>NUCLEOTIDE SEQUENCE</scope>
</reference>
<organism evidence="2 3">
    <name type="scientific">Ostreobium quekettii</name>
    <dbReference type="NCBI Taxonomy" id="121088"/>
    <lineage>
        <taxon>Eukaryota</taxon>
        <taxon>Viridiplantae</taxon>
        <taxon>Chlorophyta</taxon>
        <taxon>core chlorophytes</taxon>
        <taxon>Ulvophyceae</taxon>
        <taxon>TCBD clade</taxon>
        <taxon>Bryopsidales</taxon>
        <taxon>Ostreobineae</taxon>
        <taxon>Ostreobiaceae</taxon>
        <taxon>Ostreobium</taxon>
    </lineage>
</organism>
<dbReference type="EMBL" id="CAJHUC010001878">
    <property type="protein sequence ID" value="CAD7702577.1"/>
    <property type="molecule type" value="Genomic_DNA"/>
</dbReference>